<evidence type="ECO:0000256" key="1">
    <source>
        <dbReference type="SAM" id="MobiDB-lite"/>
    </source>
</evidence>
<sequence>MATVVKARYRRVSSASGKAAAGMSSLDYFAGRPDRDMQRMDREILTAEGRYRLERDGEQARQQLSKELEASKGQYLHTLVLSSGNQDMTRLETERWARNVLEQSKIDSYMLVVHAGKEGHTQNPHAHVLVPTNRPLTVPQLEEMRRVGDREQDLMLKVEYGLKRDVQDVSSTPKGGGGKEIENTAADDTPKRSTQVDLQFGS</sequence>
<name>A0A1W1UAR6_9DEIO</name>
<dbReference type="RefSeq" id="WP_084045016.1">
    <property type="nucleotide sequence ID" value="NZ_FWWU01000001.1"/>
</dbReference>
<dbReference type="EMBL" id="FWWU01000001">
    <property type="protein sequence ID" value="SMB77864.1"/>
    <property type="molecule type" value="Genomic_DNA"/>
</dbReference>
<feature type="region of interest" description="Disordered" evidence="1">
    <location>
        <begin position="165"/>
        <end position="202"/>
    </location>
</feature>
<protein>
    <recommendedName>
        <fullName evidence="4">Relaxase/Mobilisation nuclease domain-containing protein</fullName>
    </recommendedName>
</protein>
<evidence type="ECO:0000313" key="2">
    <source>
        <dbReference type="EMBL" id="SMB77864.1"/>
    </source>
</evidence>
<dbReference type="STRING" id="695939.SAMN00790413_03973"/>
<evidence type="ECO:0000313" key="3">
    <source>
        <dbReference type="Proteomes" id="UP000192582"/>
    </source>
</evidence>
<feature type="compositionally biased region" description="Polar residues" evidence="1">
    <location>
        <begin position="192"/>
        <end position="202"/>
    </location>
</feature>
<evidence type="ECO:0008006" key="4">
    <source>
        <dbReference type="Google" id="ProtNLM"/>
    </source>
</evidence>
<gene>
    <name evidence="2" type="ORF">SAMN00790413_03973</name>
</gene>
<dbReference type="AlphaFoldDB" id="A0A1W1UAR6"/>
<proteinExistence type="predicted"/>
<accession>A0A1W1UAR6</accession>
<keyword evidence="3" id="KW-1185">Reference proteome</keyword>
<dbReference type="OrthoDB" id="65080at2"/>
<dbReference type="Proteomes" id="UP000192582">
    <property type="component" value="Unassembled WGS sequence"/>
</dbReference>
<reference evidence="2 3" key="1">
    <citation type="submission" date="2017-04" db="EMBL/GenBank/DDBJ databases">
        <authorList>
            <person name="Afonso C.L."/>
            <person name="Miller P.J."/>
            <person name="Scott M.A."/>
            <person name="Spackman E."/>
            <person name="Goraichik I."/>
            <person name="Dimitrov K.M."/>
            <person name="Suarez D.L."/>
            <person name="Swayne D.E."/>
        </authorList>
    </citation>
    <scope>NUCLEOTIDE SEQUENCE [LARGE SCALE GENOMIC DNA]</scope>
    <source>
        <strain evidence="2 3">KR-140</strain>
    </source>
</reference>
<organism evidence="2 3">
    <name type="scientific">Deinococcus hopiensis KR-140</name>
    <dbReference type="NCBI Taxonomy" id="695939"/>
    <lineage>
        <taxon>Bacteria</taxon>
        <taxon>Thermotogati</taxon>
        <taxon>Deinococcota</taxon>
        <taxon>Deinococci</taxon>
        <taxon>Deinococcales</taxon>
        <taxon>Deinococcaceae</taxon>
        <taxon>Deinococcus</taxon>
    </lineage>
</organism>